<organism evidence="1 2">
    <name type="scientific">Brachionus plicatilis</name>
    <name type="common">Marine rotifer</name>
    <name type="synonym">Brachionus muelleri</name>
    <dbReference type="NCBI Taxonomy" id="10195"/>
    <lineage>
        <taxon>Eukaryota</taxon>
        <taxon>Metazoa</taxon>
        <taxon>Spiralia</taxon>
        <taxon>Gnathifera</taxon>
        <taxon>Rotifera</taxon>
        <taxon>Eurotatoria</taxon>
        <taxon>Monogononta</taxon>
        <taxon>Pseudotrocha</taxon>
        <taxon>Ploima</taxon>
        <taxon>Brachionidae</taxon>
        <taxon>Brachionus</taxon>
    </lineage>
</organism>
<proteinExistence type="predicted"/>
<comment type="caution">
    <text evidence="1">The sequence shown here is derived from an EMBL/GenBank/DDBJ whole genome shotgun (WGS) entry which is preliminary data.</text>
</comment>
<sequence length="59" mass="6876">MKRIMSLTSPGSVRLAVIFNSLNFKEYKIRDENAESFCTILYLKNHKYKTVIIVNPLVQ</sequence>
<evidence type="ECO:0000313" key="2">
    <source>
        <dbReference type="Proteomes" id="UP000276133"/>
    </source>
</evidence>
<evidence type="ECO:0000313" key="1">
    <source>
        <dbReference type="EMBL" id="RNA32941.1"/>
    </source>
</evidence>
<gene>
    <name evidence="1" type="ORF">BpHYR1_042571</name>
</gene>
<name>A0A3M7SAZ5_BRAPC</name>
<dbReference type="EMBL" id="REGN01001720">
    <property type="protein sequence ID" value="RNA32941.1"/>
    <property type="molecule type" value="Genomic_DNA"/>
</dbReference>
<dbReference type="Proteomes" id="UP000276133">
    <property type="component" value="Unassembled WGS sequence"/>
</dbReference>
<reference evidence="1 2" key="1">
    <citation type="journal article" date="2018" name="Sci. Rep.">
        <title>Genomic signatures of local adaptation to the degree of environmental predictability in rotifers.</title>
        <authorList>
            <person name="Franch-Gras L."/>
            <person name="Hahn C."/>
            <person name="Garcia-Roger E.M."/>
            <person name="Carmona M.J."/>
            <person name="Serra M."/>
            <person name="Gomez A."/>
        </authorList>
    </citation>
    <scope>NUCLEOTIDE SEQUENCE [LARGE SCALE GENOMIC DNA]</scope>
    <source>
        <strain evidence="1">HYR1</strain>
    </source>
</reference>
<protein>
    <submittedName>
        <fullName evidence="1">Uncharacterized protein</fullName>
    </submittedName>
</protein>
<accession>A0A3M7SAZ5</accession>
<keyword evidence="2" id="KW-1185">Reference proteome</keyword>
<dbReference type="AlphaFoldDB" id="A0A3M7SAZ5"/>